<accession>A0AAD3R5K4</accession>
<organism evidence="1 2">
    <name type="scientific">Lates japonicus</name>
    <name type="common">Japanese lates</name>
    <dbReference type="NCBI Taxonomy" id="270547"/>
    <lineage>
        <taxon>Eukaryota</taxon>
        <taxon>Metazoa</taxon>
        <taxon>Chordata</taxon>
        <taxon>Craniata</taxon>
        <taxon>Vertebrata</taxon>
        <taxon>Euteleostomi</taxon>
        <taxon>Actinopterygii</taxon>
        <taxon>Neopterygii</taxon>
        <taxon>Teleostei</taxon>
        <taxon>Neoteleostei</taxon>
        <taxon>Acanthomorphata</taxon>
        <taxon>Carangaria</taxon>
        <taxon>Carangaria incertae sedis</taxon>
        <taxon>Centropomidae</taxon>
        <taxon>Lates</taxon>
    </lineage>
</organism>
<dbReference type="EMBL" id="BRZM01004233">
    <property type="protein sequence ID" value="GLD55755.1"/>
    <property type="molecule type" value="Genomic_DNA"/>
</dbReference>
<reference evidence="1" key="1">
    <citation type="submission" date="2022-08" db="EMBL/GenBank/DDBJ databases">
        <title>Genome sequencing of akame (Lates japonicus).</title>
        <authorList>
            <person name="Hashiguchi Y."/>
            <person name="Takahashi H."/>
        </authorList>
    </citation>
    <scope>NUCLEOTIDE SEQUENCE</scope>
    <source>
        <strain evidence="1">Kochi</strain>
    </source>
</reference>
<dbReference type="AlphaFoldDB" id="A0AAD3R5K4"/>
<gene>
    <name evidence="1" type="ORF">AKAME5_002859700</name>
</gene>
<evidence type="ECO:0000313" key="2">
    <source>
        <dbReference type="Proteomes" id="UP001279410"/>
    </source>
</evidence>
<sequence>MRGMERQKDKILITSKKRGRPIRIQGSAFDCPRGLNSSCAFALVPLHTLTIRKHWPRRLSNKAWEKIR</sequence>
<protein>
    <submittedName>
        <fullName evidence="1">Coagulation factor IXa</fullName>
    </submittedName>
</protein>
<name>A0AAD3R5K4_LATJO</name>
<evidence type="ECO:0000313" key="1">
    <source>
        <dbReference type="EMBL" id="GLD55755.1"/>
    </source>
</evidence>
<dbReference type="Proteomes" id="UP001279410">
    <property type="component" value="Unassembled WGS sequence"/>
</dbReference>
<proteinExistence type="predicted"/>
<keyword evidence="2" id="KW-1185">Reference proteome</keyword>
<comment type="caution">
    <text evidence="1">The sequence shown here is derived from an EMBL/GenBank/DDBJ whole genome shotgun (WGS) entry which is preliminary data.</text>
</comment>